<evidence type="ECO:0000313" key="2">
    <source>
        <dbReference type="EMBL" id="KAK3361138.1"/>
    </source>
</evidence>
<dbReference type="Gene3D" id="3.30.470.30">
    <property type="entry name" value="DNA ligase/mRNA capping enzyme"/>
    <property type="match status" value="1"/>
</dbReference>
<reference evidence="2" key="2">
    <citation type="submission" date="2023-06" db="EMBL/GenBank/DDBJ databases">
        <authorList>
            <consortium name="Lawrence Berkeley National Laboratory"/>
            <person name="Haridas S."/>
            <person name="Hensen N."/>
            <person name="Bonometti L."/>
            <person name="Westerberg I."/>
            <person name="Brannstrom I.O."/>
            <person name="Guillou S."/>
            <person name="Cros-Aarteil S."/>
            <person name="Calhoun S."/>
            <person name="Kuo A."/>
            <person name="Mondo S."/>
            <person name="Pangilinan J."/>
            <person name="Riley R."/>
            <person name="Labutti K."/>
            <person name="Andreopoulos B."/>
            <person name="Lipzen A."/>
            <person name="Chen C."/>
            <person name="Yanf M."/>
            <person name="Daum C."/>
            <person name="Ng V."/>
            <person name="Clum A."/>
            <person name="Steindorff A."/>
            <person name="Ohm R."/>
            <person name="Martin F."/>
            <person name="Silar P."/>
            <person name="Natvig D."/>
            <person name="Lalanne C."/>
            <person name="Gautier V."/>
            <person name="Ament-Velasquez S.L."/>
            <person name="Kruys A."/>
            <person name="Hutchinson M.I."/>
            <person name="Powell A.J."/>
            <person name="Barry K."/>
            <person name="Miller A.N."/>
            <person name="Grigoriev I.V."/>
            <person name="Debuchy R."/>
            <person name="Gladieux P."/>
            <person name="Thoren M.H."/>
            <person name="Johannesson H."/>
        </authorList>
    </citation>
    <scope>NUCLEOTIDE SEQUENCE</scope>
    <source>
        <strain evidence="2">CBS 958.72</strain>
    </source>
</reference>
<reference evidence="2" key="1">
    <citation type="journal article" date="2023" name="Mol. Phylogenet. Evol.">
        <title>Genome-scale phylogeny and comparative genomics of the fungal order Sordariales.</title>
        <authorList>
            <person name="Hensen N."/>
            <person name="Bonometti L."/>
            <person name="Westerberg I."/>
            <person name="Brannstrom I.O."/>
            <person name="Guillou S."/>
            <person name="Cros-Aarteil S."/>
            <person name="Calhoun S."/>
            <person name="Haridas S."/>
            <person name="Kuo A."/>
            <person name="Mondo S."/>
            <person name="Pangilinan J."/>
            <person name="Riley R."/>
            <person name="LaButti K."/>
            <person name="Andreopoulos B."/>
            <person name="Lipzen A."/>
            <person name="Chen C."/>
            <person name="Yan M."/>
            <person name="Daum C."/>
            <person name="Ng V."/>
            <person name="Clum A."/>
            <person name="Steindorff A."/>
            <person name="Ohm R.A."/>
            <person name="Martin F."/>
            <person name="Silar P."/>
            <person name="Natvig D.O."/>
            <person name="Lalanne C."/>
            <person name="Gautier V."/>
            <person name="Ament-Velasquez S.L."/>
            <person name="Kruys A."/>
            <person name="Hutchinson M.I."/>
            <person name="Powell A.J."/>
            <person name="Barry K."/>
            <person name="Miller A.N."/>
            <person name="Grigoriev I.V."/>
            <person name="Debuchy R."/>
            <person name="Gladieux P."/>
            <person name="Hiltunen Thoren M."/>
            <person name="Johannesson H."/>
        </authorList>
    </citation>
    <scope>NUCLEOTIDE SEQUENCE</scope>
    <source>
        <strain evidence="2">CBS 958.72</strain>
    </source>
</reference>
<organism evidence="2 3">
    <name type="scientific">Lasiosphaeria ovina</name>
    <dbReference type="NCBI Taxonomy" id="92902"/>
    <lineage>
        <taxon>Eukaryota</taxon>
        <taxon>Fungi</taxon>
        <taxon>Dikarya</taxon>
        <taxon>Ascomycota</taxon>
        <taxon>Pezizomycotina</taxon>
        <taxon>Sordariomycetes</taxon>
        <taxon>Sordariomycetidae</taxon>
        <taxon>Sordariales</taxon>
        <taxon>Lasiosphaeriaceae</taxon>
        <taxon>Lasiosphaeria</taxon>
    </lineage>
</organism>
<feature type="domain" description="RNA ligase" evidence="1">
    <location>
        <begin position="233"/>
        <end position="417"/>
    </location>
</feature>
<feature type="non-terminal residue" evidence="2">
    <location>
        <position position="425"/>
    </location>
</feature>
<name>A0AAE0JSR6_9PEZI</name>
<evidence type="ECO:0000313" key="3">
    <source>
        <dbReference type="Proteomes" id="UP001287356"/>
    </source>
</evidence>
<accession>A0AAE0JSR6</accession>
<dbReference type="EMBL" id="JAULSN010000012">
    <property type="protein sequence ID" value="KAK3361138.1"/>
    <property type="molecule type" value="Genomic_DNA"/>
</dbReference>
<protein>
    <recommendedName>
        <fullName evidence="1">RNA ligase domain-containing protein</fullName>
    </recommendedName>
</protein>
<gene>
    <name evidence="2" type="ORF">B0T24DRAFT_585584</name>
</gene>
<dbReference type="SUPFAM" id="SSF56091">
    <property type="entry name" value="DNA ligase/mRNA capping enzyme, catalytic domain"/>
    <property type="match status" value="1"/>
</dbReference>
<keyword evidence="3" id="KW-1185">Reference proteome</keyword>
<dbReference type="Pfam" id="PF09414">
    <property type="entry name" value="RNA_ligase"/>
    <property type="match status" value="1"/>
</dbReference>
<sequence>MASAPPKQGSNFGWLASAIQDAGAALPTDAEPAQQQAPQHASCRKLVTVRQIQSLEAFTKYWVVASVDGWKVLVSKDDNFAAGELVLFFEVDSFLPVPVPAPDSKYREQFSKVKNEIIFEGKRGHLVRSVTKRSWDKITVVSQGHISKLSDFPEILDEVKSAMAATGYSRDEYLKSKPDYTKFLGVKRYVQFQEPSDNGWPVCAVMKAMLSTDMKRIQNCPNLFTKQKYHKMDFQVSTKMDGTAMSAYFVTNTSRIYDHLHPLSPGKHDKRVLHPNGRFGVCSRNMDLSNVGKGKEAYWQAALNDNLHIKLPRYGKSIAVQGEIVGWNIQGNRYNYAKNQFRFFVFAVVDLETGERWHPGSVEDFARTQGLTHVEVWGYKPVTRFGNNQNDLINMADQSGGEGFVFKNTVDGRWFKVLSNKWLME</sequence>
<evidence type="ECO:0000259" key="1">
    <source>
        <dbReference type="Pfam" id="PF09414"/>
    </source>
</evidence>
<dbReference type="AlphaFoldDB" id="A0AAE0JSR6"/>
<proteinExistence type="predicted"/>
<dbReference type="Pfam" id="PF21189">
    <property type="entry name" value="PHA02142"/>
    <property type="match status" value="1"/>
</dbReference>
<dbReference type="InterPro" id="IPR021122">
    <property type="entry name" value="RNA_ligase_dom_REL/Rnl2"/>
</dbReference>
<dbReference type="Proteomes" id="UP001287356">
    <property type="component" value="Unassembled WGS sequence"/>
</dbReference>
<comment type="caution">
    <text evidence="2">The sequence shown here is derived from an EMBL/GenBank/DDBJ whole genome shotgun (WGS) entry which is preliminary data.</text>
</comment>